<dbReference type="PANTHER" id="PTHR32251">
    <property type="entry name" value="3-OXO-5-ALPHA-STEROID 4-DEHYDROGENASE"/>
    <property type="match status" value="1"/>
</dbReference>
<evidence type="ECO:0000313" key="2">
    <source>
        <dbReference type="EMBL" id="GAA0467656.1"/>
    </source>
</evidence>
<keyword evidence="1" id="KW-1133">Transmembrane helix</keyword>
<feature type="transmembrane region" description="Helical" evidence="1">
    <location>
        <begin position="6"/>
        <end position="24"/>
    </location>
</feature>
<feature type="transmembrane region" description="Helical" evidence="1">
    <location>
        <begin position="109"/>
        <end position="134"/>
    </location>
</feature>
<evidence type="ECO:0000256" key="1">
    <source>
        <dbReference type="SAM" id="Phobius"/>
    </source>
</evidence>
<dbReference type="PROSITE" id="PS50244">
    <property type="entry name" value="S5A_REDUCTASE"/>
    <property type="match status" value="1"/>
</dbReference>
<keyword evidence="3" id="KW-1185">Reference proteome</keyword>
<keyword evidence="1" id="KW-0472">Membrane</keyword>
<dbReference type="PANTHER" id="PTHR32251:SF17">
    <property type="entry name" value="STEROID 5-ALPHA REDUCTASE C-TERMINAL DOMAIN-CONTAINING PROTEIN"/>
    <property type="match status" value="1"/>
</dbReference>
<sequence length="265" mass="29460">MLLAALGQNFALLVAVMIILWLVSVKIRDVSFIDSFWAYGMAIMAGASILQVGNAGWLGWTIFGLTMTWGVRLGTHLYLRWSKEGEDPRYTKIIGTAMKKKGWSFAKTALIKAWVLQIPLLFMVCLPAQIGILLSGDQGLGPLAVIGLVLAVIGIVFETVGDAQLKAFKADPSNKGKVLDTGLWRYTRHPNYFGDFCTWWGIWLVAAQVGWPAWVAIIGPLFLSFTLTKWSGAPMLEYALRKNRPDYVDYIERTSGFFPLPPKRG</sequence>
<evidence type="ECO:0000313" key="3">
    <source>
        <dbReference type="Proteomes" id="UP001500713"/>
    </source>
</evidence>
<dbReference type="Gene3D" id="1.20.120.1630">
    <property type="match status" value="1"/>
</dbReference>
<accession>A0ABP3JZ37</accession>
<dbReference type="EMBL" id="BAAAEM010000002">
    <property type="protein sequence ID" value="GAA0467656.1"/>
    <property type="molecule type" value="Genomic_DNA"/>
</dbReference>
<feature type="transmembrane region" description="Helical" evidence="1">
    <location>
        <begin position="140"/>
        <end position="160"/>
    </location>
</feature>
<feature type="transmembrane region" description="Helical" evidence="1">
    <location>
        <begin position="58"/>
        <end position="79"/>
    </location>
</feature>
<gene>
    <name evidence="2" type="ORF">GCM10009096_05590</name>
</gene>
<dbReference type="Pfam" id="PF06966">
    <property type="entry name" value="DUF1295"/>
    <property type="match status" value="1"/>
</dbReference>
<feature type="transmembrane region" description="Helical" evidence="1">
    <location>
        <begin position="36"/>
        <end position="52"/>
    </location>
</feature>
<proteinExistence type="predicted"/>
<dbReference type="RefSeq" id="WP_229953904.1">
    <property type="nucleotide sequence ID" value="NZ_BAAAEM010000002.1"/>
</dbReference>
<dbReference type="Proteomes" id="UP001500713">
    <property type="component" value="Unassembled WGS sequence"/>
</dbReference>
<dbReference type="InterPro" id="IPR010721">
    <property type="entry name" value="UstE-like"/>
</dbReference>
<name>A0ABP3JZ37_9SPHN</name>
<reference evidence="3" key="1">
    <citation type="journal article" date="2019" name="Int. J. Syst. Evol. Microbiol.">
        <title>The Global Catalogue of Microorganisms (GCM) 10K type strain sequencing project: providing services to taxonomists for standard genome sequencing and annotation.</title>
        <authorList>
            <consortium name="The Broad Institute Genomics Platform"/>
            <consortium name="The Broad Institute Genome Sequencing Center for Infectious Disease"/>
            <person name="Wu L."/>
            <person name="Ma J."/>
        </authorList>
    </citation>
    <scope>NUCLEOTIDE SEQUENCE [LARGE SCALE GENOMIC DNA]</scope>
    <source>
        <strain evidence="3">JCM 14162</strain>
    </source>
</reference>
<protein>
    <submittedName>
        <fullName evidence="2">DUF1295 domain-containing protein</fullName>
    </submittedName>
</protein>
<keyword evidence="1" id="KW-0812">Transmembrane</keyword>
<organism evidence="2 3">
    <name type="scientific">Parasphingorhabdus litoris</name>
    <dbReference type="NCBI Taxonomy" id="394733"/>
    <lineage>
        <taxon>Bacteria</taxon>
        <taxon>Pseudomonadati</taxon>
        <taxon>Pseudomonadota</taxon>
        <taxon>Alphaproteobacteria</taxon>
        <taxon>Sphingomonadales</taxon>
        <taxon>Sphingomonadaceae</taxon>
        <taxon>Parasphingorhabdus</taxon>
    </lineage>
</organism>
<comment type="caution">
    <text evidence="2">The sequence shown here is derived from an EMBL/GenBank/DDBJ whole genome shotgun (WGS) entry which is preliminary data.</text>
</comment>